<evidence type="ECO:0000313" key="2">
    <source>
        <dbReference type="EMBL" id="RKO97513.1"/>
    </source>
</evidence>
<accession>A0A4P9X0R1</accession>
<feature type="domain" description="C2H2-type" evidence="1">
    <location>
        <begin position="214"/>
        <end position="237"/>
    </location>
</feature>
<dbReference type="EMBL" id="ML014544">
    <property type="protein sequence ID" value="RKO98258.1"/>
    <property type="molecule type" value="Genomic_DNA"/>
</dbReference>
<proteinExistence type="predicted"/>
<dbReference type="Proteomes" id="UP000274922">
    <property type="component" value="Unassembled WGS sequence"/>
</dbReference>
<evidence type="ECO:0000259" key="1">
    <source>
        <dbReference type="PROSITE" id="PS00028"/>
    </source>
</evidence>
<reference evidence="3" key="2">
    <citation type="submission" date="2018-04" db="EMBL/GenBank/DDBJ databases">
        <title>Leveraging single-cell genomics to expand the Fungal Tree of Life.</title>
        <authorList>
            <consortium name="DOE Joint Genome Institute"/>
            <person name="Ahrendt S.R."/>
            <person name="Quandt C.A."/>
            <person name="Ciobanu D."/>
            <person name="Clum A."/>
            <person name="Salamov A."/>
            <person name="Andreopoulos B."/>
            <person name="Cheng J.-F."/>
            <person name="Woyke T."/>
            <person name="Pelin A."/>
            <person name="Henrissat B."/>
            <person name="Benny G.L."/>
            <person name="Smith M.E."/>
            <person name="James T.Y."/>
            <person name="Grigoriev I.V."/>
        </authorList>
    </citation>
    <scope>NUCLEOTIDE SEQUENCE</scope>
    <source>
        <strain evidence="3">ATCC 52028</strain>
    </source>
</reference>
<evidence type="ECO:0000313" key="4">
    <source>
        <dbReference type="Proteomes" id="UP000268535"/>
    </source>
</evidence>
<gene>
    <name evidence="2" type="ORF">CAUPRSCDRAFT_10820</name>
    <name evidence="3" type="ORF">CXG81DRAFT_21491</name>
</gene>
<reference evidence="2" key="3">
    <citation type="submission" date="2018-08" db="EMBL/GenBank/DDBJ databases">
        <title>Leveraging single-cell genomics to expand the Fungal Tree of Life.</title>
        <authorList>
            <consortium name="DOE Joint Genome Institute"/>
            <person name="Ahrendt S.R."/>
            <person name="Quandt C.A."/>
            <person name="Ciobanu D."/>
            <person name="Clum A."/>
            <person name="Salamov A."/>
            <person name="Andreopoulos B."/>
            <person name="Cheng J.-F."/>
            <person name="Woyke T."/>
            <person name="Pelin A."/>
            <person name="Henrissat B."/>
            <person name="Reynolds N."/>
            <person name="Benny G.L."/>
            <person name="Smith M.E."/>
            <person name="James T.Y."/>
            <person name="Grigoriev I.V."/>
        </authorList>
    </citation>
    <scope>NUCLEOTIDE SEQUENCE</scope>
    <source>
        <strain evidence="2">ATCC 52028</strain>
    </source>
</reference>
<dbReference type="PROSITE" id="PS00028">
    <property type="entry name" value="ZINC_FINGER_C2H2_1"/>
    <property type="match status" value="2"/>
</dbReference>
<dbReference type="OrthoDB" id="6077919at2759"/>
<name>A0A4P9X0R1_9FUNG</name>
<dbReference type="InterPro" id="IPR013087">
    <property type="entry name" value="Znf_C2H2_type"/>
</dbReference>
<reference evidence="4 5" key="1">
    <citation type="journal article" date="2018" name="Nat. Microbiol.">
        <title>Leveraging single-cell genomics to expand the fungal tree of life.</title>
        <authorList>
            <person name="Ahrendt S.R."/>
            <person name="Quandt C.A."/>
            <person name="Ciobanu D."/>
            <person name="Clum A."/>
            <person name="Salamov A."/>
            <person name="Andreopoulos B."/>
            <person name="Cheng J.F."/>
            <person name="Woyke T."/>
            <person name="Pelin A."/>
            <person name="Henrissat B."/>
            <person name="Reynolds N.K."/>
            <person name="Benny G.L."/>
            <person name="Smith M.E."/>
            <person name="James T.Y."/>
            <person name="Grigoriev I.V."/>
        </authorList>
    </citation>
    <scope>NUCLEOTIDE SEQUENCE [LARGE SCALE GENOMIC DNA]</scope>
    <source>
        <strain evidence="4 5">ATCC 52028</strain>
    </source>
</reference>
<protein>
    <recommendedName>
        <fullName evidence="1">C2H2-type domain-containing protein</fullName>
    </recommendedName>
</protein>
<evidence type="ECO:0000313" key="3">
    <source>
        <dbReference type="EMBL" id="RKO98258.1"/>
    </source>
</evidence>
<dbReference type="EMBL" id="ML009244">
    <property type="protein sequence ID" value="RKO97513.1"/>
    <property type="molecule type" value="Genomic_DNA"/>
</dbReference>
<sequence length="415" mass="46798">MPPRRKSYPAPPAGAIRTRSQRIRERLAPECSVVVSKRASVATQTSPWADYPRLGPSIKEGVLAANDSVEKDLNSLIIGENSDPDFVPVADVVRFGIDPTISPPEIATDKLCRWSGFLLACLEAHNPSLRDANPPYPSGGLDFRLSVWPYGLPYCQGHLIDYGRWCALCGVAIREPDDMIDHLQLTHLCWRGFNGNKLEFKTVPLKPDPRDKICPVPLCDAAFANANDVRRHVRRYHRSFELVSALPPPLQRPMLRDVQAHINRLVVTAGVLRVIADEAIRLAAAKESCAAIPVHSDATNRYLTEVFTVLMVPWLRDYRVKRCPPRFAGLLGPDSCIVKATDYRYHHLYDQQRILLMAIDEDFDDYKMDVTLKNIDWTVLGNFLLWIKSHDYDLAPFVQWQALPAAGQIRSIYLA</sequence>
<dbReference type="Proteomes" id="UP000268535">
    <property type="component" value="Unassembled WGS sequence"/>
</dbReference>
<organism evidence="3 5">
    <name type="scientific">Caulochytrium protostelioides</name>
    <dbReference type="NCBI Taxonomy" id="1555241"/>
    <lineage>
        <taxon>Eukaryota</taxon>
        <taxon>Fungi</taxon>
        <taxon>Fungi incertae sedis</taxon>
        <taxon>Chytridiomycota</taxon>
        <taxon>Chytridiomycota incertae sedis</taxon>
        <taxon>Chytridiomycetes</taxon>
        <taxon>Caulochytriales</taxon>
        <taxon>Caulochytriaceae</taxon>
        <taxon>Caulochytrium</taxon>
    </lineage>
</organism>
<keyword evidence="5" id="KW-1185">Reference proteome</keyword>
<feature type="domain" description="C2H2-type" evidence="1">
    <location>
        <begin position="166"/>
        <end position="187"/>
    </location>
</feature>
<dbReference type="AlphaFoldDB" id="A0A4P9X0R1"/>
<evidence type="ECO:0000313" key="5">
    <source>
        <dbReference type="Proteomes" id="UP000274922"/>
    </source>
</evidence>